<proteinExistence type="predicted"/>
<dbReference type="AlphaFoldDB" id="A0AAU6S6F7"/>
<dbReference type="EMBL" id="CP151632">
    <property type="protein sequence ID" value="WZO32472.1"/>
    <property type="molecule type" value="Genomic_DNA"/>
</dbReference>
<keyword evidence="1" id="KW-0238">DNA-binding</keyword>
<reference evidence="1" key="1">
    <citation type="submission" date="2024-04" db="EMBL/GenBank/DDBJ databases">
        <authorList>
            <person name="Roder T."/>
            <person name="Oberhansli S."/>
            <person name="Kreuzer M."/>
        </authorList>
    </citation>
    <scope>NUCLEOTIDE SEQUENCE</scope>
    <source>
        <strain evidence="1">LWS13-1.2</strain>
    </source>
</reference>
<accession>A0AAU6S6F7</accession>
<sequence>MYVLTADQRASRVNADAVPSALAVVTRHGSGGLALPPERTAGDELQVAVADASAALSIVLELTRAGEWTVGVGVGAVESPLPQSVRAARGEAFINARDAVDRAKKTPTRLAVTAPAGGEDAEALVRLLIELRDRRTPEGWEVYDLLADGLTQRDAAARLGVSEGAISLRAKAAALRVEEAAVPALARVLARLDDGARTVSPPERE</sequence>
<evidence type="ECO:0000313" key="1">
    <source>
        <dbReference type="EMBL" id="WZO32472.1"/>
    </source>
</evidence>
<dbReference type="GO" id="GO:0003677">
    <property type="term" value="F:DNA binding"/>
    <property type="evidence" value="ECO:0007669"/>
    <property type="project" value="UniProtKB-KW"/>
</dbReference>
<protein>
    <submittedName>
        <fullName evidence="1">DNA-binding protein</fullName>
    </submittedName>
</protein>
<name>A0AAU6S6F7_9MICO</name>
<dbReference type="RefSeq" id="WP_349427102.1">
    <property type="nucleotide sequence ID" value="NZ_CP151632.1"/>
</dbReference>
<gene>
    <name evidence="1" type="ORF">MRBLWS13_000059</name>
</gene>
<organism evidence="1">
    <name type="scientific">Microbacterium sp. LWS13-1.2</name>
    <dbReference type="NCBI Taxonomy" id="3135264"/>
    <lineage>
        <taxon>Bacteria</taxon>
        <taxon>Bacillati</taxon>
        <taxon>Actinomycetota</taxon>
        <taxon>Actinomycetes</taxon>
        <taxon>Micrococcales</taxon>
        <taxon>Microbacteriaceae</taxon>
        <taxon>Microbacterium</taxon>
    </lineage>
</organism>